<organism evidence="2 3">
    <name type="scientific">Vibrio phage ICP3</name>
    <dbReference type="NCBI Taxonomy" id="979535"/>
    <lineage>
        <taxon>Viruses</taxon>
        <taxon>Duplodnaviria</taxon>
        <taxon>Heunggongvirae</taxon>
        <taxon>Uroviricota</taxon>
        <taxon>Caudoviricetes</taxon>
        <taxon>Autographivirales</taxon>
        <taxon>Autotranscriptaviridae</taxon>
        <taxon>Studiervirinae</taxon>
        <taxon>Chatterjeevirus</taxon>
        <taxon>Chatterjeevirus ICP3</taxon>
    </lineage>
</organism>
<gene>
    <name evidence="2" type="primary">orf2</name>
</gene>
<keyword evidence="3" id="KW-1185">Reference proteome</keyword>
<sequence length="25" mass="2899">MWSDKEVIVLCLVAGLYGWVIGIFW</sequence>
<keyword evidence="1" id="KW-0812">Transmembrane</keyword>
<dbReference type="KEGG" id="vg:10228784"/>
<dbReference type="EMBL" id="HQ641340">
    <property type="protein sequence ID" value="ADX87442.1"/>
    <property type="molecule type" value="Genomic_DNA"/>
</dbReference>
<reference evidence="2 3" key="1">
    <citation type="journal article" date="2011" name="MBio">
        <title>Evidence of a dominant lineage of Vibrio cholerae-specific lytic bacteriophages shed by cholera patients over a 10-year period in Dhaka, Bangladesh.</title>
        <authorList>
            <person name="Seed K.D."/>
            <person name="Bodi K.L."/>
            <person name="Kropinski A.M."/>
            <person name="Ackermann H.W."/>
            <person name="Calderwood S.B."/>
            <person name="Qadri F."/>
            <person name="Camilli A."/>
        </authorList>
    </citation>
    <scope>NUCLEOTIDE SEQUENCE [LARGE SCALE GENOMIC DNA]</scope>
</reference>
<dbReference type="RefSeq" id="YP_004251245.1">
    <property type="nucleotide sequence ID" value="NC_015159.1"/>
</dbReference>
<evidence type="ECO:0000313" key="2">
    <source>
        <dbReference type="EMBL" id="ADX87442.1"/>
    </source>
</evidence>
<dbReference type="GeneID" id="10228784"/>
<name>F1CZZ8_9CAUD</name>
<keyword evidence="1" id="KW-0472">Membrane</keyword>
<protein>
    <submittedName>
        <fullName evidence="2">Uncharacterized protein orf2</fullName>
    </submittedName>
</protein>
<feature type="transmembrane region" description="Helical" evidence="1">
    <location>
        <begin position="7"/>
        <end position="24"/>
    </location>
</feature>
<evidence type="ECO:0000256" key="1">
    <source>
        <dbReference type="SAM" id="Phobius"/>
    </source>
</evidence>
<keyword evidence="1" id="KW-1133">Transmembrane helix</keyword>
<dbReference type="Proteomes" id="UP000007496">
    <property type="component" value="Segment"/>
</dbReference>
<accession>F1CZZ8</accession>
<evidence type="ECO:0000313" key="3">
    <source>
        <dbReference type="Proteomes" id="UP000007496"/>
    </source>
</evidence>
<proteinExistence type="predicted"/>